<evidence type="ECO:0000313" key="4">
    <source>
        <dbReference type="Proteomes" id="UP001238496"/>
    </source>
</evidence>
<dbReference type="Proteomes" id="UP001238496">
    <property type="component" value="Unassembled WGS sequence"/>
</dbReference>
<name>A0ABU0G1V6_9HYPH</name>
<evidence type="ECO:0000256" key="1">
    <source>
        <dbReference type="ARBA" id="ARBA00022729"/>
    </source>
</evidence>
<sequence length="367" mass="40792">MNLSTTTRSFTAALVAAALCTTSVLALEGDRSVFPALAEERTRLVINGVTDADVIAPLIRNFQETAPDVTVEFNDYVSNDLFREAELACRLKRSHGDLWISSSVDHLVKLANDGCARAHQSVETERVSAWANWRDEVFGFAFEPAVIVYDASQVPPEDVPRSHVEIAELLRRKPDEYWTRIGTYNVQLSGVGYLLAFHDAQQAPTSYGRLLESFSRAQVVTSCCNKEVLDLIESGRLKIAYNILGSYAYARYLRNNDMRVVVPRDYTLILTRGAMIPTHSPQPELAARFLDYLVSERGQQVAREKAFYFAENAPLPPGVDGPISLIESGIGRPIRVGPALLAAQDRATREEFIRNWTSLFAPGAPQQ</sequence>
<dbReference type="PANTHER" id="PTHR30006">
    <property type="entry name" value="THIAMINE-BINDING PERIPLASMIC PROTEIN-RELATED"/>
    <property type="match status" value="1"/>
</dbReference>
<dbReference type="EMBL" id="JAUSUW010000001">
    <property type="protein sequence ID" value="MDQ0419312.1"/>
    <property type="molecule type" value="Genomic_DNA"/>
</dbReference>
<keyword evidence="4" id="KW-1185">Reference proteome</keyword>
<reference evidence="3 4" key="1">
    <citation type="submission" date="2023-07" db="EMBL/GenBank/DDBJ databases">
        <title>Genomic Encyclopedia of Type Strains, Phase IV (KMG-IV): sequencing the most valuable type-strain genomes for metagenomic binning, comparative biology and taxonomic classification.</title>
        <authorList>
            <person name="Goeker M."/>
        </authorList>
    </citation>
    <scope>NUCLEOTIDE SEQUENCE [LARGE SCALE GENOMIC DNA]</scope>
    <source>
        <strain evidence="3 4">DSM 1111</strain>
    </source>
</reference>
<keyword evidence="1 2" id="KW-0732">Signal</keyword>
<feature type="chain" id="PRO_5046470712" evidence="2">
    <location>
        <begin position="27"/>
        <end position="367"/>
    </location>
</feature>
<dbReference type="Pfam" id="PF13531">
    <property type="entry name" value="SBP_bac_11"/>
    <property type="match status" value="1"/>
</dbReference>
<organism evidence="3 4">
    <name type="scientific">Peteryoungia aggregata LMG 23059</name>
    <dbReference type="NCBI Taxonomy" id="1368425"/>
    <lineage>
        <taxon>Bacteria</taxon>
        <taxon>Pseudomonadati</taxon>
        <taxon>Pseudomonadota</taxon>
        <taxon>Alphaproteobacteria</taxon>
        <taxon>Hyphomicrobiales</taxon>
        <taxon>Rhizobiaceae</taxon>
        <taxon>Peteryoungia</taxon>
    </lineage>
</organism>
<gene>
    <name evidence="3" type="ORF">J2045_000322</name>
</gene>
<evidence type="ECO:0000256" key="2">
    <source>
        <dbReference type="SAM" id="SignalP"/>
    </source>
</evidence>
<feature type="signal peptide" evidence="2">
    <location>
        <begin position="1"/>
        <end position="26"/>
    </location>
</feature>
<protein>
    <submittedName>
        <fullName evidence="3">Iron(III) transport system substrate-binding protein</fullName>
    </submittedName>
</protein>
<proteinExistence type="predicted"/>
<dbReference type="SUPFAM" id="SSF53850">
    <property type="entry name" value="Periplasmic binding protein-like II"/>
    <property type="match status" value="1"/>
</dbReference>
<comment type="caution">
    <text evidence="3">The sequence shown here is derived from an EMBL/GenBank/DDBJ whole genome shotgun (WGS) entry which is preliminary data.</text>
</comment>
<dbReference type="RefSeq" id="WP_307368543.1">
    <property type="nucleotide sequence ID" value="NZ_JAUSUW010000001.1"/>
</dbReference>
<dbReference type="Gene3D" id="3.40.190.10">
    <property type="entry name" value="Periplasmic binding protein-like II"/>
    <property type="match status" value="2"/>
</dbReference>
<accession>A0ABU0G1V6</accession>
<dbReference type="PANTHER" id="PTHR30006:SF25">
    <property type="entry name" value="PHOSPHOGLYCERATE TRANSPORT REGULATORY PROTEIN PGTC"/>
    <property type="match status" value="1"/>
</dbReference>
<evidence type="ECO:0000313" key="3">
    <source>
        <dbReference type="EMBL" id="MDQ0419312.1"/>
    </source>
</evidence>